<feature type="region of interest" description="Disordered" evidence="1">
    <location>
        <begin position="287"/>
        <end position="309"/>
    </location>
</feature>
<sequence length="465" mass="54254">YGDIIKGTDMIDSVAFKDIKGKLEKVLKKNSNGTTTPEDWWKKNKKYVWHAMLCGYKKTGYMPDPYGSICIEPDTDETPQFLRWMIEWAKIFCNEKRSKRTYILNHCKDSMDNNKNHAKLTDTYECKTAVEDYLQRSRNINDKWTGLSEKFNRSKKTLPNAYRKYSPEKYLKSKCGDCDCKYQDLQDIVDADKDVKITDDVIEKIIDQAKNDKEQTPWSWVYPSSWPTWKINGLPKWTMDGSISIKWPTFEWPKIDWEQPVSKIIDSVMNISDIISHIVKNTKIIPTEKYKPQPDSSNKKNEPNVDINSKQHNQSFQLYERPEIIVPTIGAVAATILGIMLYKWRSPLRSKVHIDDMFRVLEMPQNDYNIPDKISSNRYVPYGKYKGKTYLYVEGEETDDYIGNISSSDITSSSESEYEEMDINDIYPYKSPKYKTLIEVVLKPSTNNNVQDTYTDDVKNNSDIP</sequence>
<protein>
    <submittedName>
        <fullName evidence="3 4">EMP1-like protein</fullName>
    </submittedName>
</protein>
<dbReference type="Gene3D" id="1.20.1310.20">
    <property type="entry name" value="Duffy-antigen binding domain"/>
    <property type="match status" value="1"/>
</dbReference>
<proteinExistence type="predicted"/>
<name>A0A0P0HWD0_9APIC</name>
<dbReference type="Pfam" id="PF15445">
    <property type="entry name" value="ATS"/>
    <property type="match status" value="1"/>
</dbReference>
<evidence type="ECO:0000313" key="4">
    <source>
        <dbReference type="EMBL" id="KYN93042.1"/>
    </source>
</evidence>
<dbReference type="InterPro" id="IPR029211">
    <property type="entry name" value="PfEMP1_ATS"/>
</dbReference>
<dbReference type="AlphaFoldDB" id="A0A0P0HWD0"/>
<dbReference type="Gene3D" id="1.20.58.830">
    <property type="match status" value="1"/>
</dbReference>
<dbReference type="Proteomes" id="UP000076004">
    <property type="component" value="Unassembled WGS sequence"/>
</dbReference>
<evidence type="ECO:0000313" key="5">
    <source>
        <dbReference type="Proteomes" id="UP000076004"/>
    </source>
</evidence>
<reference evidence="4 5" key="2">
    <citation type="journal article" date="2016" name="Nat. Commun.">
        <title>Genomes of cryptic chimpanzee Plasmodium species reveal key evolutionary events leading to human malaria.</title>
        <authorList>
            <person name="Sundararaman S.A."/>
            <person name="Plenderleith L.J."/>
            <person name="Liu W."/>
            <person name="Loy D.E."/>
            <person name="Learn G.H."/>
            <person name="Li Y."/>
            <person name="Shaw K.S."/>
            <person name="Ayouba A."/>
            <person name="Peeters M."/>
            <person name="Speede S."/>
            <person name="Shaw G.M."/>
            <person name="Bushman F.D."/>
            <person name="Brisson D."/>
            <person name="Rayner J.C."/>
            <person name="Sharp P.M."/>
            <person name="Hahn B.H."/>
        </authorList>
    </citation>
    <scope>NUCLEOTIDE SEQUENCE [LARGE SCALE GENOMIC DNA]</scope>
    <source>
        <strain evidence="4 5">SY75</strain>
    </source>
</reference>
<accession>A0A0P0HWD0</accession>
<organism evidence="3">
    <name type="scientific">Plasmodium gaboni</name>
    <dbReference type="NCBI Taxonomy" id="647221"/>
    <lineage>
        <taxon>Eukaryota</taxon>
        <taxon>Sar</taxon>
        <taxon>Alveolata</taxon>
        <taxon>Apicomplexa</taxon>
        <taxon>Aconoidasida</taxon>
        <taxon>Haemosporida</taxon>
        <taxon>Plasmodiidae</taxon>
        <taxon>Plasmodium</taxon>
        <taxon>Plasmodium (Laverania)</taxon>
    </lineage>
</organism>
<dbReference type="SUPFAM" id="SSF140924">
    <property type="entry name" value="Duffy binding domain-like"/>
    <property type="match status" value="1"/>
</dbReference>
<dbReference type="EMBL" id="KP879238">
    <property type="protein sequence ID" value="ALJ75558.1"/>
    <property type="molecule type" value="Genomic_DNA"/>
</dbReference>
<dbReference type="RefSeq" id="XP_018638728.1">
    <property type="nucleotide sequence ID" value="XM_018783490.1"/>
</dbReference>
<dbReference type="VEuPathDB" id="PlasmoDB:PGSY75_0036900"/>
<feature type="compositionally biased region" description="Basic and acidic residues" evidence="1">
    <location>
        <begin position="287"/>
        <end position="303"/>
    </location>
</feature>
<dbReference type="GeneID" id="29774098"/>
<evidence type="ECO:0000259" key="2">
    <source>
        <dbReference type="Pfam" id="PF15445"/>
    </source>
</evidence>
<evidence type="ECO:0000256" key="1">
    <source>
        <dbReference type="SAM" id="MobiDB-lite"/>
    </source>
</evidence>
<gene>
    <name evidence="4" type="ORF">PGSY75_0036900</name>
</gene>
<feature type="non-terminal residue" evidence="3">
    <location>
        <position position="465"/>
    </location>
</feature>
<reference evidence="3" key="1">
    <citation type="journal article" date="2015" name="Nat. Commun.">
        <title>Ape parasite origins of human malaria virulence genes.</title>
        <authorList>
            <person name="Larremore D.B."/>
            <person name="Sundararaman S.A."/>
            <person name="Liu W."/>
            <person name="Proto W.R."/>
            <person name="Clauset A."/>
            <person name="Loy D.E."/>
            <person name="Speede S."/>
            <person name="Plenderleith L.J."/>
            <person name="Sharp P.M."/>
            <person name="Hahn B.H."/>
            <person name="Rayner J.C."/>
            <person name="Buckee C.O."/>
        </authorList>
    </citation>
    <scope>NUCLEOTIDE SEQUENCE</scope>
    <source>
        <strain evidence="3">SY75pte</strain>
    </source>
</reference>
<feature type="domain" description="Plasmodium falciparum erythrocyte membrane protein 1 acidic terminal segment" evidence="2">
    <location>
        <begin position="349"/>
        <end position="461"/>
    </location>
</feature>
<feature type="non-terminal residue" evidence="3">
    <location>
        <position position="1"/>
    </location>
</feature>
<dbReference type="KEGG" id="pgab:PGSY75_0036900"/>
<dbReference type="InterPro" id="IPR042202">
    <property type="entry name" value="Duffy-ag-bd_sf"/>
</dbReference>
<dbReference type="EMBL" id="LVLB01000367">
    <property type="protein sequence ID" value="KYN93042.1"/>
    <property type="molecule type" value="Genomic_DNA"/>
</dbReference>
<evidence type="ECO:0000313" key="3">
    <source>
        <dbReference type="EMBL" id="ALJ75558.1"/>
    </source>
</evidence>